<proteinExistence type="predicted"/>
<protein>
    <submittedName>
        <fullName evidence="4">Mucin-17-like</fullName>
    </submittedName>
</protein>
<keyword evidence="1" id="KW-0175">Coiled coil</keyword>
<feature type="compositionally biased region" description="Polar residues" evidence="2">
    <location>
        <begin position="885"/>
        <end position="907"/>
    </location>
</feature>
<feature type="region of interest" description="Disordered" evidence="2">
    <location>
        <begin position="328"/>
        <end position="477"/>
    </location>
</feature>
<gene>
    <name evidence="4" type="primary">LOC102208210</name>
</gene>
<evidence type="ECO:0000313" key="4">
    <source>
        <dbReference type="RefSeq" id="XP_005749304.1"/>
    </source>
</evidence>
<feature type="region of interest" description="Disordered" evidence="2">
    <location>
        <begin position="966"/>
        <end position="994"/>
    </location>
</feature>
<feature type="region of interest" description="Disordered" evidence="2">
    <location>
        <begin position="622"/>
        <end position="751"/>
    </location>
</feature>
<feature type="compositionally biased region" description="Polar residues" evidence="2">
    <location>
        <begin position="695"/>
        <end position="711"/>
    </location>
</feature>
<feature type="coiled-coil region" evidence="1">
    <location>
        <begin position="1055"/>
        <end position="1082"/>
    </location>
</feature>
<organism evidence="3 4">
    <name type="scientific">Pundamilia nyererei</name>
    <dbReference type="NCBI Taxonomy" id="303518"/>
    <lineage>
        <taxon>Eukaryota</taxon>
        <taxon>Metazoa</taxon>
        <taxon>Chordata</taxon>
        <taxon>Craniata</taxon>
        <taxon>Vertebrata</taxon>
        <taxon>Euteleostomi</taxon>
        <taxon>Actinopterygii</taxon>
        <taxon>Neopterygii</taxon>
        <taxon>Teleostei</taxon>
        <taxon>Neoteleostei</taxon>
        <taxon>Acanthomorphata</taxon>
        <taxon>Ovalentaria</taxon>
        <taxon>Cichlomorphae</taxon>
        <taxon>Cichliformes</taxon>
        <taxon>Cichlidae</taxon>
        <taxon>African cichlids</taxon>
        <taxon>Pseudocrenilabrinae</taxon>
        <taxon>Haplochromini</taxon>
        <taxon>Pundamilia</taxon>
    </lineage>
</organism>
<feature type="region of interest" description="Disordered" evidence="2">
    <location>
        <begin position="41"/>
        <end position="67"/>
    </location>
</feature>
<dbReference type="RefSeq" id="XP_005749304.1">
    <property type="nucleotide sequence ID" value="XM_005749247.1"/>
</dbReference>
<dbReference type="Proteomes" id="UP000695023">
    <property type="component" value="Unplaced"/>
</dbReference>
<dbReference type="GeneID" id="102208210"/>
<accession>A0A9Y3RTK0</accession>
<feature type="compositionally biased region" description="Polar residues" evidence="2">
    <location>
        <begin position="328"/>
        <end position="348"/>
    </location>
</feature>
<feature type="compositionally biased region" description="Polar residues" evidence="2">
    <location>
        <begin position="622"/>
        <end position="664"/>
    </location>
</feature>
<feature type="compositionally biased region" description="Polar residues" evidence="2">
    <location>
        <begin position="48"/>
        <end position="59"/>
    </location>
</feature>
<feature type="compositionally biased region" description="Polar residues" evidence="2">
    <location>
        <begin position="673"/>
        <end position="688"/>
    </location>
</feature>
<feature type="compositionally biased region" description="Low complexity" evidence="2">
    <location>
        <begin position="172"/>
        <end position="188"/>
    </location>
</feature>
<dbReference type="AlphaFoldDB" id="A0A9Y3RTK0"/>
<feature type="compositionally biased region" description="Polar residues" evidence="2">
    <location>
        <begin position="375"/>
        <end position="384"/>
    </location>
</feature>
<evidence type="ECO:0000256" key="1">
    <source>
        <dbReference type="SAM" id="Coils"/>
    </source>
</evidence>
<sequence>MANKPTGRGLYIQENPDADECCENIPPGGTIKAGTSKLKWPHEENKPLSDTCTFSTPAPTGSKPKSRISFQSALTPILKYLNIGNKPPESSTHKNNRRQTLSLFSFGAATADCQKSTKGSVQQLNSDPPSSYSGQLFSDMDGPVSFLGDECLPEVTLFDSMCDSTIQLTRNDSPAPDSAPATSASTSPKINIPEIHPPDLSQHMATTEITDPDVKMIDASQNKHAPVPWLILDKFLPEITLLDVTRDSPLSSGEQTTSMDVTQALPPLDLKRDRSFNGMESGKIAAQPSSSDVISGEKLLSTSVQSDKCVGESTAKTSLDITMGSVLENSKSSSEPSECNIETSQASAGDTLGKNPANVTREIISSSDIPADSNVECSANQKVTSEIREEPVEFSDKPEAIIKDLIASHEAKSANEPSGQNMKMSSTSPDDTFSSQPANVTHDTTSSNDTSAQSVRSTSNMECSSSQKDAPSELVESCHKVNDELKNYATQPNPKASNSGNGTFNVVQAADLSMSNDLNTTASVSHFQNKTLDLPPFNVSCTKDGTSGQAGFGTTETSPITNQNCSSLKECAPFAVQNATFEKHSLHKSSGSTVLGEDLKNNTFDSQPPSKKSDTITLLETVQSESSQITSKPNSTKTLTEMSSCDGHQSASKPNGTITLSEVNPSDDHHNTSRPNGTITLSETSSCNIRPGSSVKPSTPEVSNLTTSPKDNNIDIAPDLSKHNVTTDAKDHSGKEVETHDDASGSGSCETKDLSGLPVVGGLSDSLNRQSFGTVNLKAKCFNLDDTLDLKADCLITSTPMTKCTMINLNTEQVEGLHLAVQKKLYTDGPRKPADQVPSDPSNLVCDRKTFLKQPAAKSLCPPPKAGAQLMKSKSHSSIPARLNTVASNLPTKRQRTQAEASRNTAATAPDAPQGTTGVTSCYNLRATATGSKLPACGSQRSQFSGIPSGIQRATMCLRPPLTRSSTAISSSTDKLCGPTATNPVTKTSQAKKHPLTRADSLLVSKRKKMDASDPCNSVGAPVSACDATNKATILKQPSKRALPAKAQGEGCAKCAELEEQLKLISEENTRLKEELLKYTKQDVPVKSRC</sequence>
<keyword evidence="3" id="KW-1185">Reference proteome</keyword>
<feature type="region of interest" description="Disordered" evidence="2">
    <location>
        <begin position="168"/>
        <end position="202"/>
    </location>
</feature>
<feature type="compositionally biased region" description="Polar residues" evidence="2">
    <location>
        <begin position="415"/>
        <end position="469"/>
    </location>
</feature>
<name>A0A9Y3RTK0_9CICH</name>
<feature type="region of interest" description="Disordered" evidence="2">
    <location>
        <begin position="885"/>
        <end position="913"/>
    </location>
</feature>
<evidence type="ECO:0000256" key="2">
    <source>
        <dbReference type="SAM" id="MobiDB-lite"/>
    </source>
</evidence>
<feature type="compositionally biased region" description="Basic and acidic residues" evidence="2">
    <location>
        <begin position="385"/>
        <end position="413"/>
    </location>
</feature>
<feature type="compositionally biased region" description="Basic and acidic residues" evidence="2">
    <location>
        <begin position="728"/>
        <end position="743"/>
    </location>
</feature>
<feature type="compositionally biased region" description="Polar residues" evidence="2">
    <location>
        <begin position="966"/>
        <end position="989"/>
    </location>
</feature>
<evidence type="ECO:0000313" key="3">
    <source>
        <dbReference type="Proteomes" id="UP000695023"/>
    </source>
</evidence>
<reference evidence="4" key="1">
    <citation type="submission" date="2025-08" db="UniProtKB">
        <authorList>
            <consortium name="RefSeq"/>
        </authorList>
    </citation>
    <scope>IDENTIFICATION</scope>
</reference>